<sequence>MNEIDQSVKLKRQLGLFDSSMMVI</sequence>
<reference evidence="1" key="1">
    <citation type="submission" date="2018-05" db="EMBL/GenBank/DDBJ databases">
        <authorList>
            <person name="Lanie J.A."/>
            <person name="Ng W.-L."/>
            <person name="Kazmierczak K.M."/>
            <person name="Andrzejewski T.M."/>
            <person name="Davidsen T.M."/>
            <person name="Wayne K.J."/>
            <person name="Tettelin H."/>
            <person name="Glass J.I."/>
            <person name="Rusch D."/>
            <person name="Podicherti R."/>
            <person name="Tsui H.-C.T."/>
            <person name="Winkler M.E."/>
        </authorList>
    </citation>
    <scope>NUCLEOTIDE SEQUENCE</scope>
</reference>
<accession>A0A382WK82</accession>
<feature type="non-terminal residue" evidence="1">
    <location>
        <position position="24"/>
    </location>
</feature>
<protein>
    <submittedName>
        <fullName evidence="1">Uncharacterized protein</fullName>
    </submittedName>
</protein>
<dbReference type="EMBL" id="UINC01160506">
    <property type="protein sequence ID" value="SVD59193.1"/>
    <property type="molecule type" value="Genomic_DNA"/>
</dbReference>
<organism evidence="1">
    <name type="scientific">marine metagenome</name>
    <dbReference type="NCBI Taxonomy" id="408172"/>
    <lineage>
        <taxon>unclassified sequences</taxon>
        <taxon>metagenomes</taxon>
        <taxon>ecological metagenomes</taxon>
    </lineage>
</organism>
<gene>
    <name evidence="1" type="ORF">METZ01_LOCUS412047</name>
</gene>
<proteinExistence type="predicted"/>
<evidence type="ECO:0000313" key="1">
    <source>
        <dbReference type="EMBL" id="SVD59193.1"/>
    </source>
</evidence>
<name>A0A382WK82_9ZZZZ</name>
<dbReference type="AlphaFoldDB" id="A0A382WK82"/>